<dbReference type="EMBL" id="VTDN01000001">
    <property type="protein sequence ID" value="MEB5475611.1"/>
    <property type="molecule type" value="Genomic_DNA"/>
</dbReference>
<keyword evidence="2" id="KW-1185">Reference proteome</keyword>
<evidence type="ECO:0000313" key="1">
    <source>
        <dbReference type="EMBL" id="MEB5475611.1"/>
    </source>
</evidence>
<sequence length="984" mass="111250">MTDKFYVLNYRVIFYTPRKDSLLKNVEYTIVFYPEGKGRKKQTYTGTTDSNGQTDIIKFTENGKLHVFVKGYPTIKSEKKIVMKPLLMEGDSVFPIDDDILKRNKHFITEKEYEAELCRSPKNNKDVKYELSYEKYKQNNTVFFDKKHKLIFKSYIQYQFIDSCFKSVPIIQYQIFEESREEPLVGPRPKSVDIKGLTDIAETYKSTFVKYRLGKKNSEKSTYFEPITCVDEQTIYPITIPMKTGITNQSLDYCVSVEKVGTSRVVISPHDNEVILLDPDAYDEFDRQTQILSDIIKKVHKNNNELRKAIQHRNADEIEELEKRLGLSQELALKKINGEFDKREKLKEVWVFEKKGKSHEYNSEKPLRVRYLNADKYQHFYGKKLNKASKVDMTGPNMSKYTPQKIKEGFEHLGHELMSESGSIGSEEKQIFDLMGGLGGEVAKEYINAADLNVSEEAQWLRLVTGAYADGLMHVGDKGVAIRAQGSASAKAVLFEGVKEWRKFFPCESGWTLEFNNCDLGTIRFLVGAELSGFAGANLAIAGNISVDIYDDDEKTQRVNIAKHKPEKSMAKNLGKHGKPTITMAEGNLQKIEANKQDATNQANLGVNAFVGATGQCLLQGAIEWFKPSEDPKKNGEGKFVTIASVVTGGGVSIGVGAEGAFQMGYDRETGNFKILVAAHYCWAVGAKGVVGFTVGTEHLADYISFIKLKLLQIGFRTLVYINAQAFGLMSQVLAYCIGNNEPLTQSVKELANSSRKWLDKLDKDQERLRNAERINSAAGRRELIDAPPESKGILLYVVTHWSHSTAGIFDSNFFKPDANQMTNGGLETFVTRKRAVINILKTCLTRAEWQNTIQHIHPKGKKLTCDQLGKVEGDLIRFLNHNHHDTVVQQVINGININENYTGEELDNDFLREYCKYRAQAKAVTEPSCHYMLVSSQDDIRYKQMIAQQGIFDSGFTESSLKASNLYTLRAFESSRTTRTDQA</sequence>
<protein>
    <submittedName>
        <fullName evidence="1">Uncharacterized protein</fullName>
    </submittedName>
</protein>
<reference evidence="1 2" key="1">
    <citation type="submission" date="2019-08" db="EMBL/GenBank/DDBJ databases">
        <title>Five species of Acinetobacter isolated from floral nectar and animal pollinators.</title>
        <authorList>
            <person name="Hendry T.A."/>
        </authorList>
    </citation>
    <scope>NUCLEOTIDE SEQUENCE [LARGE SCALE GENOMIC DNA]</scope>
    <source>
        <strain evidence="1 2">MD18.27</strain>
    </source>
</reference>
<name>A0ABU6DQA7_9GAMM</name>
<organism evidence="1 2">
    <name type="scientific">Acinetobacter pollinis</name>
    <dbReference type="NCBI Taxonomy" id="2605270"/>
    <lineage>
        <taxon>Bacteria</taxon>
        <taxon>Pseudomonadati</taxon>
        <taxon>Pseudomonadota</taxon>
        <taxon>Gammaproteobacteria</taxon>
        <taxon>Moraxellales</taxon>
        <taxon>Moraxellaceae</taxon>
        <taxon>Acinetobacter</taxon>
    </lineage>
</organism>
<proteinExistence type="predicted"/>
<comment type="caution">
    <text evidence="1">The sequence shown here is derived from an EMBL/GenBank/DDBJ whole genome shotgun (WGS) entry which is preliminary data.</text>
</comment>
<dbReference type="RefSeq" id="WP_325774264.1">
    <property type="nucleotide sequence ID" value="NZ_VTDN01000001.1"/>
</dbReference>
<accession>A0ABU6DQA7</accession>
<gene>
    <name evidence="1" type="ORF">I2F25_00840</name>
</gene>
<dbReference type="Proteomes" id="UP001339883">
    <property type="component" value="Unassembled WGS sequence"/>
</dbReference>
<evidence type="ECO:0000313" key="2">
    <source>
        <dbReference type="Proteomes" id="UP001339883"/>
    </source>
</evidence>